<name>W1IC36_9HYPO</name>
<gene>
    <name evidence="1" type="ORF">BN850_0138220</name>
</gene>
<accession>W1IC36</accession>
<keyword evidence="1" id="KW-0496">Mitochondrion</keyword>
<evidence type="ECO:0000313" key="1">
    <source>
        <dbReference type="EMBL" id="CDL73434.1"/>
    </source>
</evidence>
<protein>
    <submittedName>
        <fullName evidence="1">Unclassified</fullName>
    </submittedName>
</protein>
<dbReference type="EMBL" id="HG321348">
    <property type="protein sequence ID" value="CEF82696.1"/>
    <property type="molecule type" value="Genomic_DNA"/>
</dbReference>
<proteinExistence type="predicted"/>
<feature type="non-terminal residue" evidence="1">
    <location>
        <position position="53"/>
    </location>
</feature>
<organism evidence="1">
    <name type="scientific">Fusarium clavum</name>
    <dbReference type="NCBI Taxonomy" id="2594811"/>
    <lineage>
        <taxon>Eukaryota</taxon>
        <taxon>Fungi</taxon>
        <taxon>Dikarya</taxon>
        <taxon>Ascomycota</taxon>
        <taxon>Pezizomycotina</taxon>
        <taxon>Sordariomycetes</taxon>
        <taxon>Hypocreomycetidae</taxon>
        <taxon>Hypocreales</taxon>
        <taxon>Nectriaceae</taxon>
        <taxon>Fusarium</taxon>
        <taxon>Fusarium incarnatum-equiseti species complex</taxon>
    </lineage>
</organism>
<reference evidence="1" key="1">
    <citation type="submission" date="2013-05" db="EMBL/GenBank/DDBJ databases">
        <title>Draft genome sequences of six wheat associated Fusarium spp. isolates.</title>
        <authorList>
            <person name="Moolhuijzen P.M."/>
            <person name="Manners J.M."/>
            <person name="Wilcox S."/>
            <person name="Bellgard M.I."/>
            <person name="Gardiner D.M."/>
        </authorList>
    </citation>
    <scope>NUCLEOTIDE SEQUENCE</scope>
    <source>
        <strain evidence="1">CS3069</strain>
    </source>
</reference>
<geneLocation type="mitochondrion" evidence="1"/>
<sequence length="53" mass="6494">LRYRQVRLWEAICDKSHANIRSRLFLRDKKQLRSPGYESLEYFRQIANLNNLN</sequence>
<feature type="non-terminal residue" evidence="1">
    <location>
        <position position="1"/>
    </location>
</feature>
<dbReference type="EMBL" id="CBMI010005104">
    <property type="protein sequence ID" value="CDL73434.1"/>
    <property type="molecule type" value="Genomic_DNA"/>
</dbReference>
<dbReference type="AlphaFoldDB" id="W1IC36"/>